<dbReference type="EMBL" id="DXAV01000010">
    <property type="protein sequence ID" value="HIZ90676.1"/>
    <property type="molecule type" value="Genomic_DNA"/>
</dbReference>
<dbReference type="Gene3D" id="1.10.287.80">
    <property type="entry name" value="ATP synthase, gamma subunit, helix hairpin domain"/>
    <property type="match status" value="1"/>
</dbReference>
<dbReference type="GO" id="GO:0046933">
    <property type="term" value="F:proton-transporting ATP synthase activity, rotational mechanism"/>
    <property type="evidence" value="ECO:0007669"/>
    <property type="project" value="InterPro"/>
</dbReference>
<evidence type="ECO:0000256" key="3">
    <source>
        <dbReference type="ARBA" id="ARBA00007681"/>
    </source>
</evidence>
<dbReference type="GO" id="GO:0045259">
    <property type="term" value="C:proton-transporting ATP synthase complex"/>
    <property type="evidence" value="ECO:0007669"/>
    <property type="project" value="UniProtKB-KW"/>
</dbReference>
<protein>
    <submittedName>
        <fullName evidence="10">F0F1 ATP synthase subunit gamma</fullName>
    </submittedName>
</protein>
<keyword evidence="7" id="KW-0472">Membrane</keyword>
<sequence>MASLKEVKNRINSVKSTRQITSAMKMVASAKLHKAQGRIESMYPYQQKLNEILTNFLGTDVTVTSPYTEVRPVTKVAIVTFSSNSSLCGAFNSNVAKMLEHTLEEYSPLGKENILLYPVGRKVEEAVKKLGYTPQGSFQSLADKPAYTEAYQLAELLMDLYAQKSIDRVVLIYHHFKSMGSQVLQKEDYLPLNLEQMAMEVAMHPDKKDMATYNNDYIVEPSVNELIAE</sequence>
<feature type="non-terminal residue" evidence="10">
    <location>
        <position position="229"/>
    </location>
</feature>
<comment type="subcellular location">
    <subcellularLocation>
        <location evidence="2">Membrane</location>
        <topology evidence="2">Peripheral membrane protein</topology>
    </subcellularLocation>
</comment>
<dbReference type="Gene3D" id="3.40.1380.10">
    <property type="match status" value="1"/>
</dbReference>
<evidence type="ECO:0000313" key="10">
    <source>
        <dbReference type="EMBL" id="HIZ90676.1"/>
    </source>
</evidence>
<keyword evidence="4" id="KW-0813">Transport</keyword>
<evidence type="ECO:0000256" key="4">
    <source>
        <dbReference type="ARBA" id="ARBA00022448"/>
    </source>
</evidence>
<dbReference type="InterPro" id="IPR000131">
    <property type="entry name" value="ATP_synth_F1_gsu"/>
</dbReference>
<reference evidence="10" key="1">
    <citation type="journal article" date="2021" name="PeerJ">
        <title>Extensive microbial diversity within the chicken gut microbiome revealed by metagenomics and culture.</title>
        <authorList>
            <person name="Gilroy R."/>
            <person name="Ravi A."/>
            <person name="Getino M."/>
            <person name="Pursley I."/>
            <person name="Horton D.L."/>
            <person name="Alikhan N.F."/>
            <person name="Baker D."/>
            <person name="Gharbi K."/>
            <person name="Hall N."/>
            <person name="Watson M."/>
            <person name="Adriaenssens E.M."/>
            <person name="Foster-Nyarko E."/>
            <person name="Jarju S."/>
            <person name="Secka A."/>
            <person name="Antonio M."/>
            <person name="Oren A."/>
            <person name="Chaudhuri R.R."/>
            <person name="La Ragione R."/>
            <person name="Hildebrand F."/>
            <person name="Pallen M.J."/>
        </authorList>
    </citation>
    <scope>NUCLEOTIDE SEQUENCE</scope>
    <source>
        <strain evidence="10">CHK118-2852</strain>
    </source>
</reference>
<dbReference type="PRINTS" id="PR00126">
    <property type="entry name" value="ATPASEGAMMA"/>
</dbReference>
<keyword evidence="5" id="KW-0375">Hydrogen ion transport</keyword>
<evidence type="ECO:0000256" key="7">
    <source>
        <dbReference type="ARBA" id="ARBA00023136"/>
    </source>
</evidence>
<organism evidence="10 11">
    <name type="scientific">Candidatus Bacteroides merdavium</name>
    <dbReference type="NCBI Taxonomy" id="2838472"/>
    <lineage>
        <taxon>Bacteria</taxon>
        <taxon>Pseudomonadati</taxon>
        <taxon>Bacteroidota</taxon>
        <taxon>Bacteroidia</taxon>
        <taxon>Bacteroidales</taxon>
        <taxon>Bacteroidaceae</taxon>
        <taxon>Bacteroides</taxon>
    </lineage>
</organism>
<evidence type="ECO:0000313" key="11">
    <source>
        <dbReference type="Proteomes" id="UP000824108"/>
    </source>
</evidence>
<dbReference type="SUPFAM" id="SSF52943">
    <property type="entry name" value="ATP synthase (F1-ATPase), gamma subunit"/>
    <property type="match status" value="1"/>
</dbReference>
<dbReference type="InterPro" id="IPR035968">
    <property type="entry name" value="ATP_synth_F1_ATPase_gsu"/>
</dbReference>
<dbReference type="Pfam" id="PF00231">
    <property type="entry name" value="ATP-synt"/>
    <property type="match status" value="1"/>
</dbReference>
<accession>A0A9D2GWR8</accession>
<evidence type="ECO:0000256" key="1">
    <source>
        <dbReference type="ARBA" id="ARBA00003456"/>
    </source>
</evidence>
<dbReference type="PANTHER" id="PTHR11693:SF22">
    <property type="entry name" value="ATP SYNTHASE SUBUNIT GAMMA, MITOCHONDRIAL"/>
    <property type="match status" value="1"/>
</dbReference>
<keyword evidence="8" id="KW-0139">CF(1)</keyword>
<evidence type="ECO:0000256" key="5">
    <source>
        <dbReference type="ARBA" id="ARBA00022781"/>
    </source>
</evidence>
<reference evidence="10" key="2">
    <citation type="submission" date="2021-04" db="EMBL/GenBank/DDBJ databases">
        <authorList>
            <person name="Gilroy R."/>
        </authorList>
    </citation>
    <scope>NUCLEOTIDE SEQUENCE</scope>
    <source>
        <strain evidence="10">CHK118-2852</strain>
    </source>
</reference>
<proteinExistence type="inferred from homology"/>
<comment type="similarity">
    <text evidence="3">Belongs to the ATPase gamma chain family.</text>
</comment>
<keyword evidence="9" id="KW-0066">ATP synthesis</keyword>
<comment type="function">
    <text evidence="1">Produces ATP from ADP in the presence of a proton gradient across the membrane. The gamma chain is believed to be important in regulating ATPase activity and the flow of protons through the CF(0) complex.</text>
</comment>
<dbReference type="Proteomes" id="UP000824108">
    <property type="component" value="Unassembled WGS sequence"/>
</dbReference>
<dbReference type="CDD" id="cd12151">
    <property type="entry name" value="F1-ATPase_gamma"/>
    <property type="match status" value="1"/>
</dbReference>
<comment type="caution">
    <text evidence="10">The sequence shown here is derived from an EMBL/GenBank/DDBJ whole genome shotgun (WGS) entry which is preliminary data.</text>
</comment>
<dbReference type="AlphaFoldDB" id="A0A9D2GWR8"/>
<evidence type="ECO:0000256" key="8">
    <source>
        <dbReference type="ARBA" id="ARBA00023196"/>
    </source>
</evidence>
<evidence type="ECO:0000256" key="6">
    <source>
        <dbReference type="ARBA" id="ARBA00023065"/>
    </source>
</evidence>
<name>A0A9D2GWR8_9BACE</name>
<gene>
    <name evidence="10" type="ORF">H9807_00925</name>
</gene>
<keyword evidence="6" id="KW-0406">Ion transport</keyword>
<dbReference type="PANTHER" id="PTHR11693">
    <property type="entry name" value="ATP SYNTHASE GAMMA CHAIN"/>
    <property type="match status" value="1"/>
</dbReference>
<evidence type="ECO:0000256" key="2">
    <source>
        <dbReference type="ARBA" id="ARBA00004170"/>
    </source>
</evidence>
<evidence type="ECO:0000256" key="9">
    <source>
        <dbReference type="ARBA" id="ARBA00023310"/>
    </source>
</evidence>